<dbReference type="AlphaFoldDB" id="A0A0F3N5B6"/>
<name>A0A0F3N5B6_RICAM</name>
<dbReference type="Proteomes" id="UP000033556">
    <property type="component" value="Unassembled WGS sequence"/>
</dbReference>
<gene>
    <name evidence="1" type="ORF">APHACPA_1089</name>
</gene>
<protein>
    <submittedName>
        <fullName evidence="1">Uncharacterized protein</fullName>
    </submittedName>
</protein>
<dbReference type="EMBL" id="LANR01000001">
    <property type="protein sequence ID" value="KJV62069.1"/>
    <property type="molecule type" value="Genomic_DNA"/>
</dbReference>
<evidence type="ECO:0000313" key="1">
    <source>
        <dbReference type="EMBL" id="KJV62069.1"/>
    </source>
</evidence>
<comment type="caution">
    <text evidence="1">The sequence shown here is derived from an EMBL/GenBank/DDBJ whole genome shotgun (WGS) entry which is preliminary data.</text>
</comment>
<accession>A0A0F3N5B6</accession>
<keyword evidence="2" id="KW-1185">Reference proteome</keyword>
<evidence type="ECO:0000313" key="2">
    <source>
        <dbReference type="Proteomes" id="UP000033556"/>
    </source>
</evidence>
<reference evidence="1 2" key="1">
    <citation type="submission" date="2015-01" db="EMBL/GenBank/DDBJ databases">
        <title>Genome Sequencing of Rickettsiales.</title>
        <authorList>
            <person name="Daugherty S.C."/>
            <person name="Su Q."/>
            <person name="Abolude K."/>
            <person name="Beier-Sexton M."/>
            <person name="Carlyon J.A."/>
            <person name="Carter R."/>
            <person name="Day N.P."/>
            <person name="Dumler S.J."/>
            <person name="Dyachenko V."/>
            <person name="Godinez A."/>
            <person name="Kurtti T.J."/>
            <person name="Lichay M."/>
            <person name="Mullins K.E."/>
            <person name="Ott S."/>
            <person name="Pappas-Brown V."/>
            <person name="Paris D.H."/>
            <person name="Patel P."/>
            <person name="Richards A.L."/>
            <person name="Sadzewicz L."/>
            <person name="Sears K."/>
            <person name="Seidman D."/>
            <person name="Sengamalay N."/>
            <person name="Stenos J."/>
            <person name="Tallon L.J."/>
            <person name="Vincent G."/>
            <person name="Fraser C.M."/>
            <person name="Munderloh U."/>
            <person name="Dunning-Hotopp J.C."/>
        </authorList>
    </citation>
    <scope>NUCLEOTIDE SEQUENCE [LARGE SCALE GENOMIC DNA]</scope>
    <source>
        <strain evidence="1 2">Ac/Pa</strain>
    </source>
</reference>
<organism evidence="1 2">
    <name type="scientific">Rickettsia amblyommatis str. Ac/Pa</name>
    <dbReference type="NCBI Taxonomy" id="1359164"/>
    <lineage>
        <taxon>Bacteria</taxon>
        <taxon>Pseudomonadati</taxon>
        <taxon>Pseudomonadota</taxon>
        <taxon>Alphaproteobacteria</taxon>
        <taxon>Rickettsiales</taxon>
        <taxon>Rickettsiaceae</taxon>
        <taxon>Rickettsieae</taxon>
        <taxon>Rickettsia</taxon>
        <taxon>spotted fever group</taxon>
    </lineage>
</organism>
<proteinExistence type="predicted"/>
<dbReference type="PATRIC" id="fig|1359164.3.peg.1073"/>
<sequence>MIVFLFLIFYCTVERHCEEVLLRGPVYPSLRGNCIALD</sequence>